<keyword evidence="3" id="KW-1185">Reference proteome</keyword>
<name>A0ABV3EJI1_9ACTN</name>
<dbReference type="Pfam" id="PF00583">
    <property type="entry name" value="Acetyltransf_1"/>
    <property type="match status" value="1"/>
</dbReference>
<dbReference type="InterPro" id="IPR016181">
    <property type="entry name" value="Acyl_CoA_acyltransferase"/>
</dbReference>
<comment type="caution">
    <text evidence="2">The sequence shown here is derived from an EMBL/GenBank/DDBJ whole genome shotgun (WGS) entry which is preliminary data.</text>
</comment>
<protein>
    <submittedName>
        <fullName evidence="2">GNAT family N-acetyltransferase</fullName>
    </submittedName>
</protein>
<proteinExistence type="predicted"/>
<gene>
    <name evidence="2" type="ORF">AB0D95_03425</name>
</gene>
<dbReference type="PROSITE" id="PS51186">
    <property type="entry name" value="GNAT"/>
    <property type="match status" value="1"/>
</dbReference>
<dbReference type="Gene3D" id="3.40.630.30">
    <property type="match status" value="1"/>
</dbReference>
<dbReference type="CDD" id="cd04301">
    <property type="entry name" value="NAT_SF"/>
    <property type="match status" value="1"/>
</dbReference>
<accession>A0ABV3EJI1</accession>
<evidence type="ECO:0000313" key="2">
    <source>
        <dbReference type="EMBL" id="MEU9576335.1"/>
    </source>
</evidence>
<reference evidence="2 3" key="1">
    <citation type="submission" date="2024-06" db="EMBL/GenBank/DDBJ databases">
        <title>The Natural Products Discovery Center: Release of the First 8490 Sequenced Strains for Exploring Actinobacteria Biosynthetic Diversity.</title>
        <authorList>
            <person name="Kalkreuter E."/>
            <person name="Kautsar S.A."/>
            <person name="Yang D."/>
            <person name="Bader C.D."/>
            <person name="Teijaro C.N."/>
            <person name="Fluegel L."/>
            <person name="Davis C.M."/>
            <person name="Simpson J.R."/>
            <person name="Lauterbach L."/>
            <person name="Steele A.D."/>
            <person name="Gui C."/>
            <person name="Meng S."/>
            <person name="Li G."/>
            <person name="Viehrig K."/>
            <person name="Ye F."/>
            <person name="Su P."/>
            <person name="Kiefer A.F."/>
            <person name="Nichols A."/>
            <person name="Cepeda A.J."/>
            <person name="Yan W."/>
            <person name="Fan B."/>
            <person name="Jiang Y."/>
            <person name="Adhikari A."/>
            <person name="Zheng C.-J."/>
            <person name="Schuster L."/>
            <person name="Cowan T.M."/>
            <person name="Smanski M.J."/>
            <person name="Chevrette M.G."/>
            <person name="De Carvalho L.P.S."/>
            <person name="Shen B."/>
        </authorList>
    </citation>
    <scope>NUCLEOTIDE SEQUENCE [LARGE SCALE GENOMIC DNA]</scope>
    <source>
        <strain evidence="2 3">NPDC048117</strain>
    </source>
</reference>
<sequence length="185" mass="21218">MEHTVTTATIELRHYRHDDLPQIRQTLLDVHADAYADEMDDEFNQKFPWFVDHWGKNPGFACVIAYDQDEPVGFAYGAPAAPGREWWREHLSSPPEDPSTFSFSELMVRPKWRKTGVSEQLHTALVRPRPEAHAVLLVDPDHPKVQALYEEWGYRTIGRQQPFPDSPNFAVMLLPLGAGRDENLA</sequence>
<dbReference type="EMBL" id="JBEZNA010000004">
    <property type="protein sequence ID" value="MEU9576335.1"/>
    <property type="molecule type" value="Genomic_DNA"/>
</dbReference>
<evidence type="ECO:0000313" key="3">
    <source>
        <dbReference type="Proteomes" id="UP001551584"/>
    </source>
</evidence>
<organism evidence="2 3">
    <name type="scientific">Streptomyces chilikensis</name>
    <dbReference type="NCBI Taxonomy" id="1194079"/>
    <lineage>
        <taxon>Bacteria</taxon>
        <taxon>Bacillati</taxon>
        <taxon>Actinomycetota</taxon>
        <taxon>Actinomycetes</taxon>
        <taxon>Kitasatosporales</taxon>
        <taxon>Streptomycetaceae</taxon>
        <taxon>Streptomyces</taxon>
    </lineage>
</organism>
<dbReference type="SUPFAM" id="SSF55729">
    <property type="entry name" value="Acyl-CoA N-acyltransferases (Nat)"/>
    <property type="match status" value="1"/>
</dbReference>
<evidence type="ECO:0000259" key="1">
    <source>
        <dbReference type="PROSITE" id="PS51186"/>
    </source>
</evidence>
<dbReference type="Proteomes" id="UP001551584">
    <property type="component" value="Unassembled WGS sequence"/>
</dbReference>
<dbReference type="InterPro" id="IPR000182">
    <property type="entry name" value="GNAT_dom"/>
</dbReference>
<dbReference type="RefSeq" id="WP_359268490.1">
    <property type="nucleotide sequence ID" value="NZ_JBEZNA010000004.1"/>
</dbReference>
<feature type="domain" description="N-acetyltransferase" evidence="1">
    <location>
        <begin position="10"/>
        <end position="177"/>
    </location>
</feature>